<feature type="signal peptide" evidence="3">
    <location>
        <begin position="1"/>
        <end position="26"/>
    </location>
</feature>
<dbReference type="SUPFAM" id="SSF52058">
    <property type="entry name" value="L domain-like"/>
    <property type="match status" value="1"/>
</dbReference>
<keyword evidence="5" id="KW-1185">Reference proteome</keyword>
<dbReference type="Proteomes" id="UP001497382">
    <property type="component" value="Unassembled WGS sequence"/>
</dbReference>
<evidence type="ECO:0000256" key="2">
    <source>
        <dbReference type="ARBA" id="ARBA00022737"/>
    </source>
</evidence>
<comment type="caution">
    <text evidence="4">The sequence shown here is derived from an EMBL/GenBank/DDBJ whole genome shotgun (WGS) entry which is preliminary data.</text>
</comment>
<dbReference type="Gene3D" id="3.80.10.10">
    <property type="entry name" value="Ribonuclease Inhibitor"/>
    <property type="match status" value="1"/>
</dbReference>
<evidence type="ECO:0000313" key="5">
    <source>
        <dbReference type="Proteomes" id="UP001497382"/>
    </source>
</evidence>
<dbReference type="AlphaFoldDB" id="A0AAV2BSV8"/>
<keyword evidence="3" id="KW-0732">Signal</keyword>
<dbReference type="PANTHER" id="PTHR24369">
    <property type="entry name" value="ANTIGEN BSP, PUTATIVE-RELATED"/>
    <property type="match status" value="1"/>
</dbReference>
<dbReference type="InterPro" id="IPR032675">
    <property type="entry name" value="LRR_dom_sf"/>
</dbReference>
<evidence type="ECO:0000256" key="1">
    <source>
        <dbReference type="ARBA" id="ARBA00022614"/>
    </source>
</evidence>
<feature type="chain" id="PRO_5043393566" evidence="3">
    <location>
        <begin position="27"/>
        <end position="333"/>
    </location>
</feature>
<name>A0AAV2BSV8_9ARAC</name>
<evidence type="ECO:0000256" key="3">
    <source>
        <dbReference type="SAM" id="SignalP"/>
    </source>
</evidence>
<organism evidence="4 5">
    <name type="scientific">Larinioides sclopetarius</name>
    <dbReference type="NCBI Taxonomy" id="280406"/>
    <lineage>
        <taxon>Eukaryota</taxon>
        <taxon>Metazoa</taxon>
        <taxon>Ecdysozoa</taxon>
        <taxon>Arthropoda</taxon>
        <taxon>Chelicerata</taxon>
        <taxon>Arachnida</taxon>
        <taxon>Araneae</taxon>
        <taxon>Araneomorphae</taxon>
        <taxon>Entelegynae</taxon>
        <taxon>Araneoidea</taxon>
        <taxon>Araneidae</taxon>
        <taxon>Larinioides</taxon>
    </lineage>
</organism>
<sequence>MTIRKSSAMNFFVFFLFFLQFRTFKCSVFYGDSEKQCKVNLNDGINRCEFNFQDGSWRKLFISLPVIHNCIKQCSHNEYFFHFKNYSLPAFPNATFSNLQNGTLKLEISNGSRIALLSPSLPRYSIFQNSSFNSVIFDISDSSTLIGWNWTVLQDLTIISNKGFEINIVRSKLVYLHSDFNKVAKGNITVVRILKCEMKWLGKNIFAPLVSLKSLELRDNLLKFISRSQLPRYGSGLRVLDLGKNRLERLPPDIFEGLNLQTVLLDGNRLKISEMLMENVVNKNQHFAILGAIWPCKCEAVFILNFLILYDDVQCYDDIMSDKILNFRQICLL</sequence>
<proteinExistence type="predicted"/>
<keyword evidence="2" id="KW-0677">Repeat</keyword>
<dbReference type="EMBL" id="CAXIEN010000481">
    <property type="protein sequence ID" value="CAL1298952.1"/>
    <property type="molecule type" value="Genomic_DNA"/>
</dbReference>
<dbReference type="Pfam" id="PF13855">
    <property type="entry name" value="LRR_8"/>
    <property type="match status" value="1"/>
</dbReference>
<dbReference type="InterPro" id="IPR001611">
    <property type="entry name" value="Leu-rich_rpt"/>
</dbReference>
<dbReference type="PROSITE" id="PS51450">
    <property type="entry name" value="LRR"/>
    <property type="match status" value="1"/>
</dbReference>
<reference evidence="4 5" key="1">
    <citation type="submission" date="2024-04" db="EMBL/GenBank/DDBJ databases">
        <authorList>
            <person name="Rising A."/>
            <person name="Reimegard J."/>
            <person name="Sonavane S."/>
            <person name="Akerstrom W."/>
            <person name="Nylinder S."/>
            <person name="Hedman E."/>
            <person name="Kallberg Y."/>
        </authorList>
    </citation>
    <scope>NUCLEOTIDE SEQUENCE [LARGE SCALE GENOMIC DNA]</scope>
</reference>
<gene>
    <name evidence="4" type="ORF">LARSCL_LOCUS21079</name>
</gene>
<dbReference type="InterPro" id="IPR050541">
    <property type="entry name" value="LRR_TM_domain-containing"/>
</dbReference>
<dbReference type="SMART" id="SM00369">
    <property type="entry name" value="LRR_TYP"/>
    <property type="match status" value="2"/>
</dbReference>
<evidence type="ECO:0000313" key="4">
    <source>
        <dbReference type="EMBL" id="CAL1298952.1"/>
    </source>
</evidence>
<dbReference type="PANTHER" id="PTHR24369:SF211">
    <property type="entry name" value="LEUCINE-RICH REPEAT-CONTAINING PROTEIN 15-LIKE"/>
    <property type="match status" value="1"/>
</dbReference>
<keyword evidence="1" id="KW-0433">Leucine-rich repeat</keyword>
<dbReference type="InterPro" id="IPR003591">
    <property type="entry name" value="Leu-rich_rpt_typical-subtyp"/>
</dbReference>
<dbReference type="GO" id="GO:0005886">
    <property type="term" value="C:plasma membrane"/>
    <property type="evidence" value="ECO:0007669"/>
    <property type="project" value="TreeGrafter"/>
</dbReference>
<protein>
    <submittedName>
        <fullName evidence="4">Uncharacterized protein</fullName>
    </submittedName>
</protein>
<accession>A0AAV2BSV8</accession>